<name>A0A835NBI4_9ROSI</name>
<accession>A0A835NBI4</accession>
<feature type="compositionally biased region" description="Basic and acidic residues" evidence="1">
    <location>
        <begin position="26"/>
        <end position="42"/>
    </location>
</feature>
<dbReference type="Proteomes" id="UP000657918">
    <property type="component" value="Unassembled WGS sequence"/>
</dbReference>
<feature type="region of interest" description="Disordered" evidence="1">
    <location>
        <begin position="1"/>
        <end position="42"/>
    </location>
</feature>
<protein>
    <submittedName>
        <fullName evidence="2">Uncharacterized protein</fullName>
    </submittedName>
</protein>
<evidence type="ECO:0000313" key="3">
    <source>
        <dbReference type="Proteomes" id="UP000657918"/>
    </source>
</evidence>
<dbReference type="EMBL" id="JADGMS010000001">
    <property type="protein sequence ID" value="KAF9689769.1"/>
    <property type="molecule type" value="Genomic_DNA"/>
</dbReference>
<proteinExistence type="predicted"/>
<comment type="caution">
    <text evidence="2">The sequence shown here is derived from an EMBL/GenBank/DDBJ whole genome shotgun (WGS) entry which is preliminary data.</text>
</comment>
<sequence>MAEGNSSGWVDDLNGEISDYDEESVEEPRDETGLEPRDETELEPRVETLEIEDDGQIPEYAHSLGNALEYIDNEFSEMTGNDVNLQHVDDVERETDHPVMIGKHKGDLYISSPYTTEQTGTVERLYRTIRE</sequence>
<reference evidence="2 3" key="1">
    <citation type="submission" date="2020-10" db="EMBL/GenBank/DDBJ databases">
        <title>Plant Genome Project.</title>
        <authorList>
            <person name="Zhang R.-G."/>
        </authorList>
    </citation>
    <scope>NUCLEOTIDE SEQUENCE [LARGE SCALE GENOMIC DNA]</scope>
    <source>
        <strain evidence="2">FAFU-HL-1</strain>
        <tissue evidence="2">Leaf</tissue>
    </source>
</reference>
<organism evidence="2 3">
    <name type="scientific">Salix dunnii</name>
    <dbReference type="NCBI Taxonomy" id="1413687"/>
    <lineage>
        <taxon>Eukaryota</taxon>
        <taxon>Viridiplantae</taxon>
        <taxon>Streptophyta</taxon>
        <taxon>Embryophyta</taxon>
        <taxon>Tracheophyta</taxon>
        <taxon>Spermatophyta</taxon>
        <taxon>Magnoliopsida</taxon>
        <taxon>eudicotyledons</taxon>
        <taxon>Gunneridae</taxon>
        <taxon>Pentapetalae</taxon>
        <taxon>rosids</taxon>
        <taxon>fabids</taxon>
        <taxon>Malpighiales</taxon>
        <taxon>Salicaceae</taxon>
        <taxon>Saliceae</taxon>
        <taxon>Salix</taxon>
    </lineage>
</organism>
<dbReference type="AlphaFoldDB" id="A0A835NBI4"/>
<evidence type="ECO:0000313" key="2">
    <source>
        <dbReference type="EMBL" id="KAF9689769.1"/>
    </source>
</evidence>
<gene>
    <name evidence="2" type="ORF">SADUNF_Sadunf01G0126700</name>
</gene>
<keyword evidence="3" id="KW-1185">Reference proteome</keyword>
<evidence type="ECO:0000256" key="1">
    <source>
        <dbReference type="SAM" id="MobiDB-lite"/>
    </source>
</evidence>